<dbReference type="Pfam" id="PF21788">
    <property type="entry name" value="TNP-like_GBD"/>
    <property type="match status" value="1"/>
</dbReference>
<dbReference type="Proteomes" id="UP001314205">
    <property type="component" value="Unassembled WGS sequence"/>
</dbReference>
<dbReference type="Pfam" id="PF21789">
    <property type="entry name" value="TNP-like_RNaseH_C"/>
    <property type="match status" value="1"/>
</dbReference>
<organism evidence="8 9">
    <name type="scientific">Parnassius mnemosyne</name>
    <name type="common">clouded apollo</name>
    <dbReference type="NCBI Taxonomy" id="213953"/>
    <lineage>
        <taxon>Eukaryota</taxon>
        <taxon>Metazoa</taxon>
        <taxon>Ecdysozoa</taxon>
        <taxon>Arthropoda</taxon>
        <taxon>Hexapoda</taxon>
        <taxon>Insecta</taxon>
        <taxon>Pterygota</taxon>
        <taxon>Neoptera</taxon>
        <taxon>Endopterygota</taxon>
        <taxon>Lepidoptera</taxon>
        <taxon>Glossata</taxon>
        <taxon>Ditrysia</taxon>
        <taxon>Papilionoidea</taxon>
        <taxon>Papilionidae</taxon>
        <taxon>Parnassiinae</taxon>
        <taxon>Parnassini</taxon>
        <taxon>Parnassius</taxon>
        <taxon>Driopa</taxon>
    </lineage>
</organism>
<gene>
    <name evidence="8" type="ORF">PARMNEM_LOCUS16849</name>
</gene>
<evidence type="ECO:0000259" key="7">
    <source>
        <dbReference type="PROSITE" id="PS50950"/>
    </source>
</evidence>
<dbReference type="InterPro" id="IPR048367">
    <property type="entry name" value="TNP-like_RNaseH_C"/>
</dbReference>
<reference evidence="8 9" key="1">
    <citation type="submission" date="2023-11" db="EMBL/GenBank/DDBJ databases">
        <authorList>
            <person name="Hedman E."/>
            <person name="Englund M."/>
            <person name="Stromberg M."/>
            <person name="Nyberg Akerstrom W."/>
            <person name="Nylinder S."/>
            <person name="Jareborg N."/>
            <person name="Kallberg Y."/>
            <person name="Kronander E."/>
        </authorList>
    </citation>
    <scope>NUCLEOTIDE SEQUENCE [LARGE SCALE GENOMIC DNA]</scope>
</reference>
<dbReference type="InterPro" id="IPR006612">
    <property type="entry name" value="THAP_Znf"/>
</dbReference>
<sequence length="668" mass="75514">MADKENRRKCFKCGSSPAVDNIKLFRFPKPAVKNILRCTLWAKYLFPAKEQYTLAFQAKLHNEHRMLCEKHFIDGDFTDSSKKTLLRTAVPCDTDKVSLVFPSYFVESQAGPSQIIAAQAQAGSSKNTTLRDISREQPQKSQRISNNIEPEKERCLYEKYRLAVLIKEVLNQCFQAGINISATVCDMDGVNRRALSILGANVQQPYFTLHNKEIVTLFDTPHLLKCFRNLFMKYDIQCRTNISSGTEVGTGVAKWSHIKEFFDVDKNPNFVFAPALTKEHLNPNPKQKMRVKLAAQVLSHTVAAGIYVKIANGALTAEAAVTANVVSNMDKLFDCLNSDTADLRRGKIHATNMTLKSPHMSCFSDMKLFFQTMKFVGCSRQPPSLDGWIWTINGVERLFTNMSKAHNIKSLVTRRLQQDPIENLFGCIRGNCGSNTNPTTGQFAAGLKTSILSSLAHIGTIGSNCERDNNVIINNLSKLLSLPQSTLMHAEPEFHAISELPNVHVIEQNIDKGNAEVQACAYVCGFLLKQLPVNKCKKCRKIFVSNTVDKCHLFVECREYSDFNRSLYYVTKEMINYVDYCASLINSYLRENEHMSSLKKNLAENIRKSINFEFAKECTIHSEQNFSNLTNSVLIICLKRFCIVKNRLFAEEASAAALRRKMNIMLHR</sequence>
<dbReference type="PROSITE" id="PS50950">
    <property type="entry name" value="ZF_THAP"/>
    <property type="match status" value="1"/>
</dbReference>
<feature type="region of interest" description="Disordered" evidence="6">
    <location>
        <begin position="122"/>
        <end position="143"/>
    </location>
</feature>
<evidence type="ECO:0000256" key="4">
    <source>
        <dbReference type="ARBA" id="ARBA00023125"/>
    </source>
</evidence>
<accession>A0AAV1LQM0</accession>
<keyword evidence="3" id="KW-0862">Zinc</keyword>
<dbReference type="GO" id="GO:0003677">
    <property type="term" value="F:DNA binding"/>
    <property type="evidence" value="ECO:0007669"/>
    <property type="project" value="UniProtKB-UniRule"/>
</dbReference>
<dbReference type="InterPro" id="IPR048366">
    <property type="entry name" value="TNP-like_GBD"/>
</dbReference>
<keyword evidence="9" id="KW-1185">Reference proteome</keyword>
<dbReference type="AlphaFoldDB" id="A0AAV1LQM0"/>
<proteinExistence type="predicted"/>
<keyword evidence="4 5" id="KW-0238">DNA-binding</keyword>
<name>A0AAV1LQM0_9NEOP</name>
<keyword evidence="1" id="KW-0479">Metal-binding</keyword>
<evidence type="ECO:0000256" key="6">
    <source>
        <dbReference type="SAM" id="MobiDB-lite"/>
    </source>
</evidence>
<feature type="domain" description="THAP-type" evidence="7">
    <location>
        <begin position="1"/>
        <end position="94"/>
    </location>
</feature>
<evidence type="ECO:0000313" key="9">
    <source>
        <dbReference type="Proteomes" id="UP001314205"/>
    </source>
</evidence>
<evidence type="ECO:0000256" key="5">
    <source>
        <dbReference type="PROSITE-ProRule" id="PRU00309"/>
    </source>
</evidence>
<evidence type="ECO:0000313" key="8">
    <source>
        <dbReference type="EMBL" id="CAK1597698.1"/>
    </source>
</evidence>
<evidence type="ECO:0000256" key="1">
    <source>
        <dbReference type="ARBA" id="ARBA00022723"/>
    </source>
</evidence>
<evidence type="ECO:0000256" key="2">
    <source>
        <dbReference type="ARBA" id="ARBA00022771"/>
    </source>
</evidence>
<dbReference type="GO" id="GO:0008270">
    <property type="term" value="F:zinc ion binding"/>
    <property type="evidence" value="ECO:0007669"/>
    <property type="project" value="UniProtKB-KW"/>
</dbReference>
<evidence type="ECO:0000256" key="3">
    <source>
        <dbReference type="ARBA" id="ARBA00022833"/>
    </source>
</evidence>
<dbReference type="EMBL" id="CAVLGL010000095">
    <property type="protein sequence ID" value="CAK1597698.1"/>
    <property type="molecule type" value="Genomic_DNA"/>
</dbReference>
<keyword evidence="2 5" id="KW-0863">Zinc-finger</keyword>
<comment type="caution">
    <text evidence="8">The sequence shown here is derived from an EMBL/GenBank/DDBJ whole genome shotgun (WGS) entry which is preliminary data.</text>
</comment>
<protein>
    <recommendedName>
        <fullName evidence="7">THAP-type domain-containing protein</fullName>
    </recommendedName>
</protein>